<proteinExistence type="predicted"/>
<organism evidence="2 3">
    <name type="scientific">Sphingobium fontiphilum</name>
    <dbReference type="NCBI Taxonomy" id="944425"/>
    <lineage>
        <taxon>Bacteria</taxon>
        <taxon>Pseudomonadati</taxon>
        <taxon>Pseudomonadota</taxon>
        <taxon>Alphaproteobacteria</taxon>
        <taxon>Sphingomonadales</taxon>
        <taxon>Sphingomonadaceae</taxon>
        <taxon>Sphingobium</taxon>
    </lineage>
</organism>
<protein>
    <submittedName>
        <fullName evidence="2">Uncharacterized protein</fullName>
    </submittedName>
</protein>
<dbReference type="Proteomes" id="UP000552757">
    <property type="component" value="Unassembled WGS sequence"/>
</dbReference>
<gene>
    <name evidence="2" type="ORF">GGR44_003168</name>
</gene>
<evidence type="ECO:0000313" key="2">
    <source>
        <dbReference type="EMBL" id="MBB3983477.1"/>
    </source>
</evidence>
<dbReference type="EMBL" id="JACIEB010000009">
    <property type="protein sequence ID" value="MBB3983477.1"/>
    <property type="molecule type" value="Genomic_DNA"/>
</dbReference>
<dbReference type="RefSeq" id="WP_183956417.1">
    <property type="nucleotide sequence ID" value="NZ_JACIEB010000009.1"/>
</dbReference>
<feature type="transmembrane region" description="Helical" evidence="1">
    <location>
        <begin position="16"/>
        <end position="36"/>
    </location>
</feature>
<sequence>MQEDHRGETEQGASEGGIIFALLAIALLLAIAFLFLTDRRRADHVSETAVDAAIAVGNGAQAVGDAARNRAEEWRKPQ</sequence>
<comment type="caution">
    <text evidence="2">The sequence shown here is derived from an EMBL/GenBank/DDBJ whole genome shotgun (WGS) entry which is preliminary data.</text>
</comment>
<keyword evidence="1" id="KW-0472">Membrane</keyword>
<keyword evidence="1" id="KW-1133">Transmembrane helix</keyword>
<keyword evidence="1" id="KW-0812">Transmembrane</keyword>
<name>A0A7W6GQD2_9SPHN</name>
<accession>A0A7W6GQD2</accession>
<evidence type="ECO:0000256" key="1">
    <source>
        <dbReference type="SAM" id="Phobius"/>
    </source>
</evidence>
<dbReference type="AlphaFoldDB" id="A0A7W6GQD2"/>
<evidence type="ECO:0000313" key="3">
    <source>
        <dbReference type="Proteomes" id="UP000552757"/>
    </source>
</evidence>
<reference evidence="2 3" key="1">
    <citation type="submission" date="2020-08" db="EMBL/GenBank/DDBJ databases">
        <title>Genomic Encyclopedia of Type Strains, Phase IV (KMG-IV): sequencing the most valuable type-strain genomes for metagenomic binning, comparative biology and taxonomic classification.</title>
        <authorList>
            <person name="Goeker M."/>
        </authorList>
    </citation>
    <scope>NUCLEOTIDE SEQUENCE [LARGE SCALE GENOMIC DNA]</scope>
    <source>
        <strain evidence="2 3">DSM 29348</strain>
    </source>
</reference>
<keyword evidence="3" id="KW-1185">Reference proteome</keyword>